<dbReference type="SMART" id="SM00239">
    <property type="entry name" value="C2"/>
    <property type="match status" value="1"/>
</dbReference>
<dbReference type="EMBL" id="JAVIJP010000016">
    <property type="protein sequence ID" value="KAL3641978.1"/>
    <property type="molecule type" value="Genomic_DNA"/>
</dbReference>
<dbReference type="InterPro" id="IPR035892">
    <property type="entry name" value="C2_domain_sf"/>
</dbReference>
<dbReference type="PANTHER" id="PTHR32246">
    <property type="entry name" value="INGRESSION PROTEIN FIC1"/>
    <property type="match status" value="1"/>
</dbReference>
<sequence length="229" mass="24890">MDHHQTLKITLQYANDLHKVNLISKMNIYAVVSISGGQDKSSMHKIKTPVDNDGGNNPAWGFPMNFIVEEAALHQNRLFLNFKLICKRALGDKHVGDVHVPVKELVDSPPAKGGNAKFVTYQVRKPSGKPKGQLTFSYQFIGESTISGEVPPSSPVVKPHGRAGTVYPVGYPPAGYYPLPAGGPALGVYYVMRPGFCRPPAPVGYSYPAEAAVVHQTIGGLLYGDMIWF</sequence>
<reference evidence="3" key="1">
    <citation type="journal article" date="2024" name="IScience">
        <title>Strigolactones Initiate the Formation of Haustorium-like Structures in Castilleja.</title>
        <authorList>
            <person name="Buerger M."/>
            <person name="Peterson D."/>
            <person name="Chory J."/>
        </authorList>
    </citation>
    <scope>NUCLEOTIDE SEQUENCE [LARGE SCALE GENOMIC DNA]</scope>
</reference>
<dbReference type="Proteomes" id="UP001632038">
    <property type="component" value="Unassembled WGS sequence"/>
</dbReference>
<dbReference type="InterPro" id="IPR000008">
    <property type="entry name" value="C2_dom"/>
</dbReference>
<evidence type="ECO:0000259" key="1">
    <source>
        <dbReference type="PROSITE" id="PS50004"/>
    </source>
</evidence>
<feature type="domain" description="C2" evidence="1">
    <location>
        <begin position="1"/>
        <end position="115"/>
    </location>
</feature>
<dbReference type="AlphaFoldDB" id="A0ABD3DI82"/>
<evidence type="ECO:0000313" key="2">
    <source>
        <dbReference type="EMBL" id="KAL3641978.1"/>
    </source>
</evidence>
<dbReference type="CDD" id="cd04051">
    <property type="entry name" value="C2_SRC2_like"/>
    <property type="match status" value="1"/>
</dbReference>
<accession>A0ABD3DI82</accession>
<dbReference type="PROSITE" id="PS50004">
    <property type="entry name" value="C2"/>
    <property type="match status" value="1"/>
</dbReference>
<proteinExistence type="predicted"/>
<dbReference type="Gene3D" id="2.60.40.150">
    <property type="entry name" value="C2 domain"/>
    <property type="match status" value="1"/>
</dbReference>
<dbReference type="PANTHER" id="PTHR32246:SF173">
    <property type="entry name" value="C2 DOMAIN-CONTAINING PROTEIN"/>
    <property type="match status" value="1"/>
</dbReference>
<name>A0ABD3DI82_9LAMI</name>
<dbReference type="Pfam" id="PF00168">
    <property type="entry name" value="C2"/>
    <property type="match status" value="1"/>
</dbReference>
<organism evidence="2 3">
    <name type="scientific">Castilleja foliolosa</name>
    <dbReference type="NCBI Taxonomy" id="1961234"/>
    <lineage>
        <taxon>Eukaryota</taxon>
        <taxon>Viridiplantae</taxon>
        <taxon>Streptophyta</taxon>
        <taxon>Embryophyta</taxon>
        <taxon>Tracheophyta</taxon>
        <taxon>Spermatophyta</taxon>
        <taxon>Magnoliopsida</taxon>
        <taxon>eudicotyledons</taxon>
        <taxon>Gunneridae</taxon>
        <taxon>Pentapetalae</taxon>
        <taxon>asterids</taxon>
        <taxon>lamiids</taxon>
        <taxon>Lamiales</taxon>
        <taxon>Orobanchaceae</taxon>
        <taxon>Pedicularideae</taxon>
        <taxon>Castillejinae</taxon>
        <taxon>Castilleja</taxon>
    </lineage>
</organism>
<gene>
    <name evidence="2" type="ORF">CASFOL_012793</name>
</gene>
<protein>
    <recommendedName>
        <fullName evidence="1">C2 domain-containing protein</fullName>
    </recommendedName>
</protein>
<evidence type="ECO:0000313" key="3">
    <source>
        <dbReference type="Proteomes" id="UP001632038"/>
    </source>
</evidence>
<dbReference type="InterPro" id="IPR044750">
    <property type="entry name" value="C2_SRC2/BAP"/>
</dbReference>
<keyword evidence="3" id="KW-1185">Reference proteome</keyword>
<comment type="caution">
    <text evidence="2">The sequence shown here is derived from an EMBL/GenBank/DDBJ whole genome shotgun (WGS) entry which is preliminary data.</text>
</comment>
<dbReference type="SUPFAM" id="SSF49562">
    <property type="entry name" value="C2 domain (Calcium/lipid-binding domain, CaLB)"/>
    <property type="match status" value="1"/>
</dbReference>